<dbReference type="GO" id="GO:0106435">
    <property type="term" value="F:carboxylesterase activity"/>
    <property type="evidence" value="ECO:0007669"/>
    <property type="project" value="UniProtKB-EC"/>
</dbReference>
<dbReference type="PROSITE" id="PS00941">
    <property type="entry name" value="CARBOXYLESTERASE_B_2"/>
    <property type="match status" value="1"/>
</dbReference>
<name>A0A454A0Q9_STOCA</name>
<comment type="similarity">
    <text evidence="2">Belongs to the type-B carboxylesterase/lipase family.</text>
</comment>
<keyword evidence="3" id="KW-0719">Serine esterase</keyword>
<evidence type="ECO:0000256" key="6">
    <source>
        <dbReference type="ARBA" id="ARBA00023157"/>
    </source>
</evidence>
<evidence type="ECO:0000313" key="11">
    <source>
        <dbReference type="Proteomes" id="UP000095300"/>
    </source>
</evidence>
<evidence type="ECO:0000313" key="10">
    <source>
        <dbReference type="EnsemblMetazoa" id="SCAU016969-PA"/>
    </source>
</evidence>
<evidence type="ECO:0000256" key="3">
    <source>
        <dbReference type="ARBA" id="ARBA00022487"/>
    </source>
</evidence>
<organism evidence="10 11">
    <name type="scientific">Stomoxys calcitrans</name>
    <name type="common">Stable fly</name>
    <name type="synonym">Conops calcitrans</name>
    <dbReference type="NCBI Taxonomy" id="35570"/>
    <lineage>
        <taxon>Eukaryota</taxon>
        <taxon>Metazoa</taxon>
        <taxon>Ecdysozoa</taxon>
        <taxon>Arthropoda</taxon>
        <taxon>Hexapoda</taxon>
        <taxon>Insecta</taxon>
        <taxon>Pterygota</taxon>
        <taxon>Neoptera</taxon>
        <taxon>Endopterygota</taxon>
        <taxon>Diptera</taxon>
        <taxon>Brachycera</taxon>
        <taxon>Muscomorpha</taxon>
        <taxon>Muscoidea</taxon>
        <taxon>Muscidae</taxon>
        <taxon>Stomoxys</taxon>
    </lineage>
</organism>
<accession>A0A454A0Q9</accession>
<evidence type="ECO:0000256" key="1">
    <source>
        <dbReference type="ARBA" id="ARBA00004613"/>
    </source>
</evidence>
<dbReference type="PANTHER" id="PTHR43142:SF1">
    <property type="entry name" value="CARBOXYLIC ESTER HYDROLASE"/>
    <property type="match status" value="1"/>
</dbReference>
<protein>
    <recommendedName>
        <fullName evidence="8">carboxylesterase</fullName>
        <ecNumber evidence="8">3.1.1.1</ecNumber>
    </recommendedName>
</protein>
<feature type="domain" description="Carboxylesterase type B" evidence="9">
    <location>
        <begin position="33"/>
        <end position="560"/>
    </location>
</feature>
<evidence type="ECO:0000256" key="7">
    <source>
        <dbReference type="ARBA" id="ARBA00023180"/>
    </source>
</evidence>
<evidence type="ECO:0000256" key="5">
    <source>
        <dbReference type="ARBA" id="ARBA00022801"/>
    </source>
</evidence>
<keyword evidence="4" id="KW-0964">Secreted</keyword>
<dbReference type="Gene3D" id="3.40.50.1820">
    <property type="entry name" value="alpha/beta hydrolase"/>
    <property type="match status" value="1"/>
</dbReference>
<proteinExistence type="inferred from homology"/>
<keyword evidence="5" id="KW-0378">Hydrolase</keyword>
<dbReference type="VEuPathDB" id="VectorBase:SCAU016969"/>
<dbReference type="EC" id="3.1.1.1" evidence="8"/>
<dbReference type="Proteomes" id="UP000095300">
    <property type="component" value="Unassembled WGS sequence"/>
</dbReference>
<dbReference type="EnsemblMetazoa" id="SCAU016969-RA">
    <property type="protein sequence ID" value="SCAU016969-PA"/>
    <property type="gene ID" value="SCAU016969"/>
</dbReference>
<dbReference type="AlphaFoldDB" id="A0A454A0Q9"/>
<keyword evidence="6" id="KW-1015">Disulfide bond</keyword>
<dbReference type="PANTHER" id="PTHR43142">
    <property type="entry name" value="CARBOXYLIC ESTER HYDROLASE"/>
    <property type="match status" value="1"/>
</dbReference>
<comment type="subcellular location">
    <subcellularLocation>
        <location evidence="1">Secreted</location>
    </subcellularLocation>
</comment>
<evidence type="ECO:0000256" key="8">
    <source>
        <dbReference type="ARBA" id="ARBA00039155"/>
    </source>
</evidence>
<keyword evidence="11" id="KW-1185">Reference proteome</keyword>
<evidence type="ECO:0000256" key="4">
    <source>
        <dbReference type="ARBA" id="ARBA00022525"/>
    </source>
</evidence>
<dbReference type="STRING" id="35570.A0A454A0Q9"/>
<dbReference type="GO" id="GO:0005576">
    <property type="term" value="C:extracellular region"/>
    <property type="evidence" value="ECO:0007669"/>
    <property type="project" value="UniProtKB-SubCell"/>
</dbReference>
<dbReference type="SUPFAM" id="SSF53474">
    <property type="entry name" value="alpha/beta-Hydrolases"/>
    <property type="match status" value="1"/>
</dbReference>
<evidence type="ECO:0000256" key="2">
    <source>
        <dbReference type="ARBA" id="ARBA00005964"/>
    </source>
</evidence>
<sequence>MDIYLDFITKLKIVLKFIVHKYQQFLTTTYEFEIVNTSKGPVRGRKRINIHREYGKYYAFEGIPFAKPPLGKLRFRAPQPPEPWQEVLDCTNCKAKPMQYNYAFKLKEGSEDCLYLNIYARELHTAKPLPVMVWIYGGGFQIGEASRDMYAPDYFMQRDVILVTFNYRLGIFGFLCFDDPELNIPGNAGLKDQVLALRWVKHNIHNFNGDANNITVFGESAGGASTHFLMSIPRAKGLFHKAIVQSASMLCPWATTENHDWGYKTACIMGYNGDKSSKCVYDYLARKSSHDLYLANYQLRTKERDMRNVLSFFIPVVEPYATDDCVISKPPKELLAEAWGNEIPLIIGGVLDEGFIFYNMARHVPYIINELGECLELMTDDLKHSRNEDELKEMAFRLKQLYFDGKDPNIRDNFYHFLELMGHRMIWHPIVRTLKARLKYASLAPTYVYTFDFDSNFFNHHRTVHCGRGARGVCHGDDLVYLFYGILSEKLSTSSREYQCLQRMVGMWYNFALTSNPNCQEIEPVIWQPLGDCEEPLKCLSICDTLKHKELPKYEKLKIWNEFYKREEFI</sequence>
<keyword evidence="7" id="KW-0325">Glycoprotein</keyword>
<dbReference type="Pfam" id="PF00135">
    <property type="entry name" value="COesterase"/>
    <property type="match status" value="1"/>
</dbReference>
<evidence type="ECO:0000259" key="9">
    <source>
        <dbReference type="Pfam" id="PF00135"/>
    </source>
</evidence>
<reference evidence="10" key="1">
    <citation type="submission" date="2020-05" db="UniProtKB">
        <authorList>
            <consortium name="EnsemblMetazoa"/>
        </authorList>
    </citation>
    <scope>IDENTIFICATION</scope>
    <source>
        <strain evidence="10">USDA</strain>
    </source>
</reference>
<dbReference type="InterPro" id="IPR002018">
    <property type="entry name" value="CarbesteraseB"/>
</dbReference>
<dbReference type="InterPro" id="IPR019819">
    <property type="entry name" value="Carboxylesterase_B_CS"/>
</dbReference>
<dbReference type="InterPro" id="IPR029058">
    <property type="entry name" value="AB_hydrolase_fold"/>
</dbReference>